<evidence type="ECO:0000256" key="3">
    <source>
        <dbReference type="ARBA" id="ARBA00022722"/>
    </source>
</evidence>
<keyword evidence="4" id="KW-0255">Endonuclease</keyword>
<evidence type="ECO:0000256" key="2">
    <source>
        <dbReference type="ARBA" id="ARBA00022695"/>
    </source>
</evidence>
<dbReference type="GO" id="GO:0004519">
    <property type="term" value="F:endonuclease activity"/>
    <property type="evidence" value="ECO:0007669"/>
    <property type="project" value="UniProtKB-KW"/>
</dbReference>
<evidence type="ECO:0000313" key="7">
    <source>
        <dbReference type="EMBL" id="CEP18551.1"/>
    </source>
</evidence>
<dbReference type="PANTHER" id="PTHR37984:SF5">
    <property type="entry name" value="PROTEIN NYNRIN-LIKE"/>
    <property type="match status" value="1"/>
</dbReference>
<dbReference type="InterPro" id="IPR043128">
    <property type="entry name" value="Rev_trsase/Diguanyl_cyclase"/>
</dbReference>
<dbReference type="Pfam" id="PF17919">
    <property type="entry name" value="RT_RNaseH_2"/>
    <property type="match status" value="1"/>
</dbReference>
<gene>
    <name evidence="7" type="primary">PARPA_12857.1 scaffold 45629</name>
</gene>
<dbReference type="CDD" id="cd09274">
    <property type="entry name" value="RNase_HI_RT_Ty3"/>
    <property type="match status" value="1"/>
</dbReference>
<feature type="domain" description="Reverse transcriptase/retrotransposon-derived protein RNase H-like" evidence="6">
    <location>
        <begin position="401"/>
        <end position="498"/>
    </location>
</feature>
<dbReference type="Gene3D" id="3.30.70.270">
    <property type="match status" value="1"/>
</dbReference>
<dbReference type="GO" id="GO:0016779">
    <property type="term" value="F:nucleotidyltransferase activity"/>
    <property type="evidence" value="ECO:0007669"/>
    <property type="project" value="UniProtKB-KW"/>
</dbReference>
<dbReference type="InterPro" id="IPR041577">
    <property type="entry name" value="RT_RNaseH_2"/>
</dbReference>
<keyword evidence="5" id="KW-0511">Multifunctional enzyme</keyword>
<dbReference type="InterPro" id="IPR043502">
    <property type="entry name" value="DNA/RNA_pol_sf"/>
</dbReference>
<keyword evidence="4" id="KW-0378">Hydrolase</keyword>
<evidence type="ECO:0000259" key="6">
    <source>
        <dbReference type="Pfam" id="PF17919"/>
    </source>
</evidence>
<dbReference type="EMBL" id="LN733868">
    <property type="protein sequence ID" value="CEP18551.1"/>
    <property type="molecule type" value="Genomic_DNA"/>
</dbReference>
<dbReference type="AlphaFoldDB" id="A0A0B7NJ00"/>
<organism evidence="7 8">
    <name type="scientific">Parasitella parasitica</name>
    <dbReference type="NCBI Taxonomy" id="35722"/>
    <lineage>
        <taxon>Eukaryota</taxon>
        <taxon>Fungi</taxon>
        <taxon>Fungi incertae sedis</taxon>
        <taxon>Mucoromycota</taxon>
        <taxon>Mucoromycotina</taxon>
        <taxon>Mucoromycetes</taxon>
        <taxon>Mucorales</taxon>
        <taxon>Mucorineae</taxon>
        <taxon>Mucoraceae</taxon>
        <taxon>Parasitella</taxon>
    </lineage>
</organism>
<dbReference type="STRING" id="35722.A0A0B7NJ00"/>
<evidence type="ECO:0000256" key="4">
    <source>
        <dbReference type="ARBA" id="ARBA00022759"/>
    </source>
</evidence>
<protein>
    <recommendedName>
        <fullName evidence="6">Reverse transcriptase/retrotransposon-derived protein RNase H-like domain-containing protein</fullName>
    </recommendedName>
</protein>
<proteinExistence type="predicted"/>
<dbReference type="Proteomes" id="UP000054107">
    <property type="component" value="Unassembled WGS sequence"/>
</dbReference>
<keyword evidence="8" id="KW-1185">Reference proteome</keyword>
<keyword evidence="1" id="KW-0808">Transferase</keyword>
<accession>A0A0B7NJ00</accession>
<evidence type="ECO:0000256" key="5">
    <source>
        <dbReference type="ARBA" id="ARBA00023268"/>
    </source>
</evidence>
<name>A0A0B7NJ00_9FUNG</name>
<reference evidence="7 8" key="1">
    <citation type="submission" date="2014-09" db="EMBL/GenBank/DDBJ databases">
        <authorList>
            <person name="Ellenberger Sabrina"/>
        </authorList>
    </citation>
    <scope>NUCLEOTIDE SEQUENCE [LARGE SCALE GENOMIC DNA]</scope>
    <source>
        <strain evidence="7 8">CBS 412.66</strain>
    </source>
</reference>
<keyword evidence="3" id="KW-0540">Nuclease</keyword>
<keyword evidence="2" id="KW-0548">Nucleotidyltransferase</keyword>
<dbReference type="SUPFAM" id="SSF50630">
    <property type="entry name" value="Acid proteases"/>
    <property type="match status" value="1"/>
</dbReference>
<sequence length="545" mass="62057">MARWYADLVSARGILTWSGFQEFEKLKYQPGQQLDVFFDKFQALNKQAQIKDQEFVKRFLVKALPEELANHAKFYLNGADPALTTVEMLIAQVKSVFDAFFKTKWTKSRVAASKKQKFFNNENNAIIKVRTNFFLDTGSSFSCISPKLAQILEVKVNSNNKGFIKTCKKDNVIDRIGYTEEELTVTYSSRQCSAEFEIVDIFNDIDVVIGMDLIMKIGITISNMAMDWDDNNNPEIPPIDPNPYVPNESPYGTPAEREHFLKEIEPYIGANKNIDPKPYCNIPGSTLTLHVLKDHEHKMYRPQWPLEEKFLPAIKEQMAKWIKNGVIEPAPPGFCLSGKELTLDSRKVGNVLDWAPKVANSKELKSRLGLMNYFSSHLPCLSTLTAPLDAIKNAPDINKVWTKEHTNAMTNIQQLLASSPVLSAPNLAHPFCLVTDSSAYGIGACLYQVINNRIYYNSFIARKLSPSERRYGSSKRELLAVVYAFTKFRQWLWGNKFHLFLDNRGLLYISLAREAFPGMDNILADRHSRMSVPDTKKLEGEWYAS</sequence>
<dbReference type="OrthoDB" id="2287420at2759"/>
<dbReference type="Gene3D" id="2.40.70.10">
    <property type="entry name" value="Acid Proteases"/>
    <property type="match status" value="1"/>
</dbReference>
<dbReference type="InterPro" id="IPR021109">
    <property type="entry name" value="Peptidase_aspartic_dom_sf"/>
</dbReference>
<dbReference type="PANTHER" id="PTHR37984">
    <property type="entry name" value="PROTEIN CBG26694"/>
    <property type="match status" value="1"/>
</dbReference>
<evidence type="ECO:0000313" key="8">
    <source>
        <dbReference type="Proteomes" id="UP000054107"/>
    </source>
</evidence>
<dbReference type="InterPro" id="IPR050951">
    <property type="entry name" value="Retrovirus_Pol_polyprotein"/>
</dbReference>
<evidence type="ECO:0000256" key="1">
    <source>
        <dbReference type="ARBA" id="ARBA00022679"/>
    </source>
</evidence>
<dbReference type="SUPFAM" id="SSF56672">
    <property type="entry name" value="DNA/RNA polymerases"/>
    <property type="match status" value="1"/>
</dbReference>
<dbReference type="FunFam" id="3.10.20.370:FF:000001">
    <property type="entry name" value="Retrovirus-related Pol polyprotein from transposon 17.6-like protein"/>
    <property type="match status" value="1"/>
</dbReference>